<name>A0ABS7GQY9_9HYPH</name>
<dbReference type="Gene3D" id="3.40.190.10">
    <property type="entry name" value="Periplasmic binding protein-like II"/>
    <property type="match status" value="2"/>
</dbReference>
<evidence type="ECO:0000256" key="2">
    <source>
        <dbReference type="ARBA" id="ARBA00022764"/>
    </source>
</evidence>
<evidence type="ECO:0000313" key="4">
    <source>
        <dbReference type="EMBL" id="MBW9052373.1"/>
    </source>
</evidence>
<dbReference type="EMBL" id="JAEUAK010000003">
    <property type="protein sequence ID" value="MBW9052373.1"/>
    <property type="molecule type" value="Genomic_DNA"/>
</dbReference>
<proteinExistence type="predicted"/>
<evidence type="ECO:0000256" key="3">
    <source>
        <dbReference type="SAM" id="SignalP"/>
    </source>
</evidence>
<accession>A0ABS7GQY9</accession>
<evidence type="ECO:0000313" key="5">
    <source>
        <dbReference type="Proteomes" id="UP000717752"/>
    </source>
</evidence>
<dbReference type="Pfam" id="PF13416">
    <property type="entry name" value="SBP_bac_8"/>
    <property type="match status" value="1"/>
</dbReference>
<dbReference type="PANTHER" id="PTHR30006:SF25">
    <property type="entry name" value="PHOSPHOGLYCERATE TRANSPORT REGULATORY PROTEIN PGTC"/>
    <property type="match status" value="1"/>
</dbReference>
<keyword evidence="2" id="KW-0574">Periplasm</keyword>
<keyword evidence="1 3" id="KW-0732">Signal</keyword>
<dbReference type="RefSeq" id="WP_220333831.1">
    <property type="nucleotide sequence ID" value="NZ_JAEUAK010000003.1"/>
</dbReference>
<dbReference type="SUPFAM" id="SSF53850">
    <property type="entry name" value="Periplasmic binding protein-like II"/>
    <property type="match status" value="1"/>
</dbReference>
<organism evidence="4 5">
    <name type="scientific">Rhizobium mesosinicum</name>
    <dbReference type="NCBI Taxonomy" id="335017"/>
    <lineage>
        <taxon>Bacteria</taxon>
        <taxon>Pseudomonadati</taxon>
        <taxon>Pseudomonadota</taxon>
        <taxon>Alphaproteobacteria</taxon>
        <taxon>Hyphomicrobiales</taxon>
        <taxon>Rhizobiaceae</taxon>
        <taxon>Rhizobium/Agrobacterium group</taxon>
        <taxon>Rhizobium</taxon>
    </lineage>
</organism>
<keyword evidence="5" id="KW-1185">Reference proteome</keyword>
<dbReference type="InterPro" id="IPR006059">
    <property type="entry name" value="SBP"/>
</dbReference>
<evidence type="ECO:0000256" key="1">
    <source>
        <dbReference type="ARBA" id="ARBA00022729"/>
    </source>
</evidence>
<feature type="signal peptide" evidence="3">
    <location>
        <begin position="1"/>
        <end position="25"/>
    </location>
</feature>
<comment type="caution">
    <text evidence="4">The sequence shown here is derived from an EMBL/GenBank/DDBJ whole genome shotgun (WGS) entry which is preliminary data.</text>
</comment>
<protein>
    <submittedName>
        <fullName evidence="4">ABC transporter substrate-binding protein</fullName>
    </submittedName>
</protein>
<sequence>MQTLKVAACAALFQSVIVVAFPAGAQQAPEGYPADYAGIVAAGIKEGSVNVYSPTDSEQADGLISGFEKSYPGIKVKWNDVASGAVYNRVVSEAAAGQVGSDVVWSNGLDLQLQLVEEGHAETYKSVEAANIPAWAQYKDAAYSTTVEPIVFMYNNKVFTDSVPKDHKELADLLAKKGTELQGKVTTFDPEKSASAYTVMENDVVHDSGFWTLIDAFGKANGKVYSSSGQLREKILSGEHPFGFNVNGAYAKGWAKSNPTLTVVYPGDYTIAASRTAFISKDAPNPNAAKLFLDYMLSKAGQTAVAEAGLPSVRSDVTADNWDTVNKEAGGKLVPIKLDIALLEGLQATKRGRFFKDWKKALNQ</sequence>
<dbReference type="PANTHER" id="PTHR30006">
    <property type="entry name" value="THIAMINE-BINDING PERIPLASMIC PROTEIN-RELATED"/>
    <property type="match status" value="1"/>
</dbReference>
<feature type="chain" id="PRO_5046622723" evidence="3">
    <location>
        <begin position="26"/>
        <end position="364"/>
    </location>
</feature>
<gene>
    <name evidence="4" type="ORF">JNB85_08085</name>
</gene>
<dbReference type="Proteomes" id="UP000717752">
    <property type="component" value="Unassembled WGS sequence"/>
</dbReference>
<reference evidence="4 5" key="1">
    <citation type="journal article" date="2021" name="MBio">
        <title>Poor Competitiveness of Bradyrhizobium in Pigeon Pea Root Colonization in Indian Soils.</title>
        <authorList>
            <person name="Chalasani D."/>
            <person name="Basu A."/>
            <person name="Pullabhotla S.V.S.R.N."/>
            <person name="Jorrin B."/>
            <person name="Neal A.L."/>
            <person name="Poole P.S."/>
            <person name="Podile A.R."/>
            <person name="Tkacz A."/>
        </authorList>
    </citation>
    <scope>NUCLEOTIDE SEQUENCE [LARGE SCALE GENOMIC DNA]</scope>
    <source>
        <strain evidence="4 5">HU56</strain>
    </source>
</reference>